<protein>
    <submittedName>
        <fullName evidence="1">Uncharacterized protein</fullName>
    </submittedName>
</protein>
<dbReference type="GeneID" id="26908205"/>
<dbReference type="AlphaFoldDB" id="A0A0M9FUE3"/>
<reference evidence="1 2" key="1">
    <citation type="submission" date="2015-07" db="EMBL/GenBank/DDBJ databases">
        <title>High-quality genome of monoxenous trypanosomatid Leptomonas pyrrhocoris.</title>
        <authorList>
            <person name="Flegontov P."/>
            <person name="Butenko A."/>
            <person name="Firsov S."/>
            <person name="Vlcek C."/>
            <person name="Logacheva M.D."/>
            <person name="Field M."/>
            <person name="Filatov D."/>
            <person name="Flegontova O."/>
            <person name="Gerasimov E."/>
            <person name="Jackson A.P."/>
            <person name="Kelly S."/>
            <person name="Opperdoes F."/>
            <person name="O'Reilly A."/>
            <person name="Votypka J."/>
            <person name="Yurchenko V."/>
            <person name="Lukes J."/>
        </authorList>
    </citation>
    <scope>NUCLEOTIDE SEQUENCE [LARGE SCALE GENOMIC DNA]</scope>
    <source>
        <strain evidence="1">H10</strain>
    </source>
</reference>
<dbReference type="EMBL" id="LGTL01000021">
    <property type="protein sequence ID" value="KPA76156.1"/>
    <property type="molecule type" value="Genomic_DNA"/>
</dbReference>
<dbReference type="RefSeq" id="XP_015654596.1">
    <property type="nucleotide sequence ID" value="XM_015806725.1"/>
</dbReference>
<keyword evidence="2" id="KW-1185">Reference proteome</keyword>
<sequence>MAQKDTIIFLDLQEGAVKSIRGDGSDVKTLFAKDCVCPDGITLDLHEYKKSKDPADIVVWWSNMGAVKLVEDERDRGDWHAADGFPVRAALYGGDETVQRVEVKFPQRLICDGAAYKAASEGPLITTMKQIAL</sequence>
<dbReference type="RefSeq" id="XP_015654595.1">
    <property type="nucleotide sequence ID" value="XM_015806724.1"/>
</dbReference>
<dbReference type="VEuPathDB" id="TriTrypDB:LpyrH10_21_0560"/>
<proteinExistence type="predicted"/>
<dbReference type="InterPro" id="IPR000033">
    <property type="entry name" value="LDLR_classB_rpt"/>
</dbReference>
<dbReference type="Proteomes" id="UP000037923">
    <property type="component" value="Unassembled WGS sequence"/>
</dbReference>
<accession>A0A0M9FUE3</accession>
<evidence type="ECO:0000313" key="1">
    <source>
        <dbReference type="EMBL" id="KPA76157.1"/>
    </source>
</evidence>
<dbReference type="EMBL" id="LGTL01000021">
    <property type="protein sequence ID" value="KPA76157.1"/>
    <property type="molecule type" value="Genomic_DNA"/>
</dbReference>
<organism evidence="1 2">
    <name type="scientific">Leptomonas pyrrhocoris</name>
    <name type="common">Firebug parasite</name>
    <dbReference type="NCBI Taxonomy" id="157538"/>
    <lineage>
        <taxon>Eukaryota</taxon>
        <taxon>Discoba</taxon>
        <taxon>Euglenozoa</taxon>
        <taxon>Kinetoplastea</taxon>
        <taxon>Metakinetoplastina</taxon>
        <taxon>Trypanosomatida</taxon>
        <taxon>Trypanosomatidae</taxon>
        <taxon>Leishmaniinae</taxon>
        <taxon>Leptomonas</taxon>
    </lineage>
</organism>
<gene>
    <name evidence="1" type="ORF">ABB37_07920</name>
</gene>
<evidence type="ECO:0000313" key="2">
    <source>
        <dbReference type="Proteomes" id="UP000037923"/>
    </source>
</evidence>
<comment type="caution">
    <text evidence="1">The sequence shown here is derived from an EMBL/GenBank/DDBJ whole genome shotgun (WGS) entry which is preliminary data.</text>
</comment>
<dbReference type="Pfam" id="PF00058">
    <property type="entry name" value="Ldl_recept_b"/>
    <property type="match status" value="1"/>
</dbReference>
<name>A0A0M9FUE3_LEPPY</name>